<protein>
    <submittedName>
        <fullName evidence="2">Uncharacterized protein</fullName>
    </submittedName>
</protein>
<keyword evidence="3" id="KW-1185">Reference proteome</keyword>
<feature type="compositionally biased region" description="Polar residues" evidence="1">
    <location>
        <begin position="1746"/>
        <end position="1762"/>
    </location>
</feature>
<feature type="compositionally biased region" description="Basic residues" evidence="1">
    <location>
        <begin position="298"/>
        <end position="309"/>
    </location>
</feature>
<gene>
    <name evidence="2" type="ORF">RRG08_009530</name>
</gene>
<evidence type="ECO:0000313" key="2">
    <source>
        <dbReference type="EMBL" id="KAK3798208.1"/>
    </source>
</evidence>
<feature type="region of interest" description="Disordered" evidence="1">
    <location>
        <begin position="1640"/>
        <end position="1700"/>
    </location>
</feature>
<sequence length="2789" mass="300400">MTSIATAFYTSARKMTGKKGFGKTADEKLRSIGKTQQPATSLQTQNFTFVRHNSQSKQHRQQQQQQQHGGDAQLQSPQKPTQEQPLQSPVSKSDQEQRQGRRLSEQEIIQQQIEHELKRKLWKEQQHPLLQQQQQQQQLQQQQTERQEQRSHQLAKPNDQRRASVPAAAEEEVGEEGQGHGVTSSMAERAISSRLGRRDRSGLDNLENSEIKRRSRSEGPVKGRVRQSMDERGEKAGRKQPFDGGGLRARDFCVGDGETESSGDLSDPGKSYRRAVPRADSDSDSDRQRWTKNPVVVRKFKKSDKHARNRLSGGSGLTSGGGAADSGSGAGSLYGNEDAAASSGGGGGAGGSGSGGRNKYQRLEEMRRRRINMAATSDEEGAATPAVRISRLRQRALQSGLGGSGGGTPARPASSITPSSSGGGFRNFISGSAGSGNIDKSPTPVAQFVPYQREISNTSTSSSSQQQQPWTGMSQIRHHPADYQAQSKNTLVYTPLNTGSASTSISQRPQIGGRTPPARPPPPNVQVGIAPKIGQASFHTIPDASNQQTSRALYTSSPDMASQRFAKQNRVPSADFILNPASQHNSGSQHTPFQSERFTPVQNTSHIARRSSGGSVNIQSHIRDTSNQNIPSRIPSQGGEALEMRFNAASRNASQEKPKSQSKIPKKGIIQKLGLSEDYEDSLDELIESNIQYLDTEIDKASKAAKRASVAGTNVNRPSSLFDPRKVAVGSALTSSTRNQLQELKQYRQEEQLYKPSNFLSHSKQPPIQVQANTSIQLHVSLPGELKNPGPPRIQIAAPNDFPFKPYPLQTDPMTSSVTTKLDHMQPDVVPRKYSYDSSGLRMPRPTSEYQYFGDRDDLSKSDSQLSTYILPRQLGHNDGVRMSCASSATNRPMEYSSPAYNTRSCISDINLSSEPRTVTDSAVASSSNGNLLQVLQVDKGMFSDVEYDIEVSERVKKWETFMKDRDATGEKKTAVGNLNLAPIQENTEASNEPLMLPSAVRRSVLLSKSSSTHLPPSNNSISAYSSSIVSTAPASTFSYSTTEVMTYTPPTRHRPFSSDTSINKIGDKNVLSINPTSSNRFFQAIQNPLSDGNRLGPLGYQNPGLYGAQSTGSLLQQQGPIRIKTSYTEDDGRNLGSGFDLRGQMSNRQPLLQLTGAGPVQTVQQPTQVRASPLHITSISSASTPPPQHGGGSSNNTPVVVRKRKPSRENGVDPRDPTRRGSKYQEEIDEINNVRTDSVGNLRKRFDPDSATMTSEDDQKSVVSTASARLSRPGRVSSATSGRVSGHRSGGESSSTDWTSMIPGYEKKIRDSDVWSPNLESTQGVPVSIERVTARTLQTIPFSEDPFWKELEEMTSFDPSSMAGHLSLGASQDGGPTPTEPFIPLKSKQQLEVASSPAPHSSTLPAPSSLTHSRTSGLSSKDRLQRSKSLYTPNFTPLSIDVDRTPSNAVSALDEVLNDINRSSMERKQLSPKKKLESTINLSPVKQPALLAPNYSKPKLDVPQTTFKFEDGQFKFMKSALTTEPSKKFEPVNLMQMRTEQALLPQKQPLQFYQLQRQQQQQTFNLQPPQQDQKANRQSQAYSNVNNYQLDPNLLKEKLLSTGLVVETDTEDNAPASASMPCSSRAPLLFTQTPFTLSNPSLSQSSISSNKSVADRLNSSNVSKGSPRPGSMYTSTSNTPLSSSRFASDKSNPANPFQVSKVGTSALDDIQRALAPFSNTSSSYQPGPESLYGTARLESFMDDSGLNTFSGPNTEPTSWKYQPSKRDTFLSSSGGVPGMNSEDAASSSSRLQQVNASMDDLKDLAQNVERRINVIKTRLQSADESSLDTILSSLKSLQPDTEVRRCGDGAAAAAGDADSASAFEDYYTSKKTKLSKALTELDRIYKSLDLNSDDMTGLPEKSQPQHQYKLYRPTRSSDFVLASQPKSIHLRPMQTRVSSVYIPGLEKQKSEKESQGDKDTESEFDVISKSFQAIVDEVNKTTNLLSKANEDALQTNQTQDTVPETQKNTLKITLKPEESDMSNLSPHVPSSDLTTDLSSDVLASKKEPPETAPKPQDAVSTTGKEGASNIRPQISTYDNIEIEEASQAAESESSASDPQKVLTEEIKTKPGDSNSSIPTSTTSNIKTSTTSTPQKSSPVPRQRIRPVRDNKIVQEDKKASAVRREGTGATEKVLGMPPSPGPSPKVGRKMIYNNGAELENKIIKPPEMFQDDPPKAEEVASSTSKPGVSPVKTSQGKADAGVSKQANQNSKPSIQTINSKKPEVAKKVSQLDVKQSSPASVSPASVRKIPPPTASRTGTKTSEAGGPNSKTATKSQQQPPGTGNRTEVLKTGAGLSVTEKKRELTSATQGGASGAGRGANNNNGDAKSATASKASISLVQASTGGSGASKAANTSHSVPGKLETSSRPLKNPNQSAGGSNVTSVVKKFNSSNVKPSTEKKPVLNTASDSIDDEDDDVFLDAPTGTEEALVPKNKSTTSTVAPTETKESKDKAASSIPKTKLKAPSKTPTAVKEKTVGSSDGSPRSISAGTKSPLQLRRMGPKTTEIKRAQAPGGATDASKRPTVFLDKKSVTGESTKASTAECKSPGTSSSPQPPVSPGNKPPLHPWKRPPSDSEKPASAEATPTSSIPVSQSPSASPKPSSKIPRPVGGDAPQTSQQPVSGKAGSSGGNKTPEDLTSSPPASNTGEESVMRRMRPSDRKLQTDSCAGPVTKRPRSFHELELSMAHGGSRRADRDRKCWSSIEDGAGHDVPAGAETHRFRSEPTLTGGAVVRELTITTKGGVKDEASP</sequence>
<feature type="region of interest" description="Disordered" evidence="1">
    <location>
        <begin position="2745"/>
        <end position="2767"/>
    </location>
</feature>
<feature type="compositionally biased region" description="Basic and acidic residues" evidence="1">
    <location>
        <begin position="2690"/>
        <end position="2703"/>
    </location>
</feature>
<feature type="compositionally biased region" description="Basic and acidic residues" evidence="1">
    <location>
        <begin position="1208"/>
        <end position="1227"/>
    </location>
</feature>
<feature type="compositionally biased region" description="Low complexity" evidence="1">
    <location>
        <begin position="2086"/>
        <end position="2097"/>
    </location>
</feature>
<feature type="compositionally biased region" description="Low complexity" evidence="1">
    <location>
        <begin position="2625"/>
        <end position="2648"/>
    </location>
</feature>
<feature type="compositionally biased region" description="Polar residues" evidence="1">
    <location>
        <begin position="602"/>
        <end position="635"/>
    </location>
</feature>
<feature type="compositionally biased region" description="Low complexity" evidence="1">
    <location>
        <begin position="2031"/>
        <end position="2041"/>
    </location>
</feature>
<feature type="compositionally biased region" description="Low complexity" evidence="1">
    <location>
        <begin position="2114"/>
        <end position="2139"/>
    </location>
</feature>
<accession>A0AAE1E9U2</accession>
<feature type="compositionally biased region" description="Polar residues" evidence="1">
    <location>
        <begin position="1388"/>
        <end position="1420"/>
    </location>
</feature>
<feature type="compositionally biased region" description="Basic and acidic residues" evidence="1">
    <location>
        <begin position="93"/>
        <end position="104"/>
    </location>
</feature>
<feature type="compositionally biased region" description="Low complexity" evidence="1">
    <location>
        <begin position="131"/>
        <end position="144"/>
    </location>
</feature>
<evidence type="ECO:0000256" key="1">
    <source>
        <dbReference type="SAM" id="MobiDB-lite"/>
    </source>
</evidence>
<feature type="compositionally biased region" description="Low complexity" evidence="1">
    <location>
        <begin position="61"/>
        <end position="75"/>
    </location>
</feature>
<feature type="compositionally biased region" description="Basic and acidic residues" evidence="1">
    <location>
        <begin position="1947"/>
        <end position="1962"/>
    </location>
</feature>
<feature type="compositionally biased region" description="Polar residues" evidence="1">
    <location>
        <begin position="76"/>
        <end position="92"/>
    </location>
</feature>
<feature type="region of interest" description="Disordered" evidence="1">
    <location>
        <begin position="1943"/>
        <end position="1964"/>
    </location>
</feature>
<feature type="region of interest" description="Disordered" evidence="1">
    <location>
        <begin position="1744"/>
        <end position="1794"/>
    </location>
</feature>
<feature type="region of interest" description="Disordered" evidence="1">
    <location>
        <begin position="1179"/>
        <end position="1301"/>
    </location>
</feature>
<dbReference type="Proteomes" id="UP001283361">
    <property type="component" value="Unassembled WGS sequence"/>
</dbReference>
<feature type="compositionally biased region" description="Low complexity" evidence="1">
    <location>
        <begin position="2359"/>
        <end position="2396"/>
    </location>
</feature>
<comment type="caution">
    <text evidence="2">The sequence shown here is derived from an EMBL/GenBank/DDBJ whole genome shotgun (WGS) entry which is preliminary data.</text>
</comment>
<proteinExistence type="predicted"/>
<feature type="compositionally biased region" description="Low complexity" evidence="1">
    <location>
        <begin position="333"/>
        <end position="342"/>
    </location>
</feature>
<feature type="compositionally biased region" description="Acidic residues" evidence="1">
    <location>
        <begin position="2450"/>
        <end position="2459"/>
    </location>
</feature>
<feature type="compositionally biased region" description="Polar residues" evidence="1">
    <location>
        <begin position="1784"/>
        <end position="1794"/>
    </location>
</feature>
<dbReference type="EMBL" id="JAWDGP010000708">
    <property type="protein sequence ID" value="KAK3798208.1"/>
    <property type="molecule type" value="Genomic_DNA"/>
</dbReference>
<reference evidence="2" key="1">
    <citation type="journal article" date="2023" name="G3 (Bethesda)">
        <title>A reference genome for the long-term kleptoplast-retaining sea slug Elysia crispata morphotype clarki.</title>
        <authorList>
            <person name="Eastman K.E."/>
            <person name="Pendleton A.L."/>
            <person name="Shaikh M.A."/>
            <person name="Suttiyut T."/>
            <person name="Ogas R."/>
            <person name="Tomko P."/>
            <person name="Gavelis G."/>
            <person name="Widhalm J.R."/>
            <person name="Wisecaver J.H."/>
        </authorList>
    </citation>
    <scope>NUCLEOTIDE SEQUENCE</scope>
    <source>
        <strain evidence="2">ECLA1</strain>
    </source>
</reference>
<feature type="region of interest" description="Disordered" evidence="1">
    <location>
        <begin position="602"/>
        <end position="636"/>
    </location>
</feature>
<feature type="compositionally biased region" description="Low complexity" evidence="1">
    <location>
        <begin position="458"/>
        <end position="468"/>
    </location>
</feature>
<feature type="compositionally biased region" description="Polar residues" evidence="1">
    <location>
        <begin position="1992"/>
        <end position="2012"/>
    </location>
</feature>
<feature type="compositionally biased region" description="Polar residues" evidence="1">
    <location>
        <begin position="495"/>
        <end position="509"/>
    </location>
</feature>
<feature type="compositionally biased region" description="Basic and acidic residues" evidence="1">
    <location>
        <begin position="2147"/>
        <end position="2167"/>
    </location>
</feature>
<feature type="compositionally biased region" description="Polar residues" evidence="1">
    <location>
        <begin position="2404"/>
        <end position="2436"/>
    </location>
</feature>
<feature type="compositionally biased region" description="Polar residues" evidence="1">
    <location>
        <begin position="2474"/>
        <end position="2483"/>
    </location>
</feature>
<feature type="compositionally biased region" description="Pro residues" evidence="1">
    <location>
        <begin position="2593"/>
        <end position="2606"/>
    </location>
</feature>
<feature type="region of interest" description="Disordered" evidence="1">
    <location>
        <begin position="1992"/>
        <end position="2719"/>
    </location>
</feature>
<organism evidence="2 3">
    <name type="scientific">Elysia crispata</name>
    <name type="common">lettuce slug</name>
    <dbReference type="NCBI Taxonomy" id="231223"/>
    <lineage>
        <taxon>Eukaryota</taxon>
        <taxon>Metazoa</taxon>
        <taxon>Spiralia</taxon>
        <taxon>Lophotrochozoa</taxon>
        <taxon>Mollusca</taxon>
        <taxon>Gastropoda</taxon>
        <taxon>Heterobranchia</taxon>
        <taxon>Euthyneura</taxon>
        <taxon>Panpulmonata</taxon>
        <taxon>Sacoglossa</taxon>
        <taxon>Placobranchoidea</taxon>
        <taxon>Plakobranchidae</taxon>
        <taxon>Elysia</taxon>
    </lineage>
</organism>
<feature type="compositionally biased region" description="Gly residues" evidence="1">
    <location>
        <begin position="343"/>
        <end position="356"/>
    </location>
</feature>
<feature type="region of interest" description="Disordered" evidence="1">
    <location>
        <begin position="131"/>
        <end position="473"/>
    </location>
</feature>
<feature type="compositionally biased region" description="Low complexity" evidence="1">
    <location>
        <begin position="2277"/>
        <end position="2287"/>
    </location>
</feature>
<feature type="compositionally biased region" description="Polar residues" evidence="1">
    <location>
        <begin position="2295"/>
        <end position="2326"/>
    </location>
</feature>
<feature type="compositionally biased region" description="Basic and acidic residues" evidence="1">
    <location>
        <begin position="209"/>
        <end position="241"/>
    </location>
</feature>
<name>A0AAE1E9U2_9GAST</name>
<feature type="region of interest" description="Disordered" evidence="1">
    <location>
        <begin position="1"/>
        <end position="104"/>
    </location>
</feature>
<feature type="compositionally biased region" description="Polar residues" evidence="1">
    <location>
        <begin position="2221"/>
        <end position="2237"/>
    </location>
</feature>
<feature type="compositionally biased region" description="Low complexity" evidence="1">
    <location>
        <begin position="1640"/>
        <end position="1653"/>
    </location>
</feature>
<feature type="compositionally biased region" description="Basic and acidic residues" evidence="1">
    <location>
        <begin position="277"/>
        <end position="289"/>
    </location>
</feature>
<evidence type="ECO:0000313" key="3">
    <source>
        <dbReference type="Proteomes" id="UP001283361"/>
    </source>
</evidence>
<feature type="region of interest" description="Disordered" evidence="1">
    <location>
        <begin position="1360"/>
        <end position="1428"/>
    </location>
</feature>
<feature type="compositionally biased region" description="Polar residues" evidence="1">
    <location>
        <begin position="2245"/>
        <end position="2260"/>
    </location>
</feature>
<feature type="compositionally biased region" description="Polar residues" evidence="1">
    <location>
        <begin position="33"/>
        <end position="53"/>
    </location>
</feature>
<feature type="compositionally biased region" description="Polar residues" evidence="1">
    <location>
        <begin position="2676"/>
        <end position="2688"/>
    </location>
</feature>
<feature type="compositionally biased region" description="Gly residues" evidence="1">
    <location>
        <begin position="313"/>
        <end position="332"/>
    </location>
</feature>
<feature type="compositionally biased region" description="Polar residues" evidence="1">
    <location>
        <begin position="1673"/>
        <end position="1700"/>
    </location>
</feature>
<feature type="region of interest" description="Disordered" evidence="1">
    <location>
        <begin position="495"/>
        <end position="522"/>
    </location>
</feature>
<feature type="compositionally biased region" description="Polar residues" evidence="1">
    <location>
        <begin position="2517"/>
        <end position="2534"/>
    </location>
</feature>